<keyword evidence="3" id="KW-1185">Reference proteome</keyword>
<dbReference type="Proteomes" id="UP000324222">
    <property type="component" value="Unassembled WGS sequence"/>
</dbReference>
<name>A0A5B7JDQ8_PORTR</name>
<accession>A0A5B7JDQ8</accession>
<organism evidence="2 3">
    <name type="scientific">Portunus trituberculatus</name>
    <name type="common">Swimming crab</name>
    <name type="synonym">Neptunus trituberculatus</name>
    <dbReference type="NCBI Taxonomy" id="210409"/>
    <lineage>
        <taxon>Eukaryota</taxon>
        <taxon>Metazoa</taxon>
        <taxon>Ecdysozoa</taxon>
        <taxon>Arthropoda</taxon>
        <taxon>Crustacea</taxon>
        <taxon>Multicrustacea</taxon>
        <taxon>Malacostraca</taxon>
        <taxon>Eumalacostraca</taxon>
        <taxon>Eucarida</taxon>
        <taxon>Decapoda</taxon>
        <taxon>Pleocyemata</taxon>
        <taxon>Brachyura</taxon>
        <taxon>Eubrachyura</taxon>
        <taxon>Portunoidea</taxon>
        <taxon>Portunidae</taxon>
        <taxon>Portuninae</taxon>
        <taxon>Portunus</taxon>
    </lineage>
</organism>
<comment type="caution">
    <text evidence="2">The sequence shown here is derived from an EMBL/GenBank/DDBJ whole genome shotgun (WGS) entry which is preliminary data.</text>
</comment>
<evidence type="ECO:0000313" key="3">
    <source>
        <dbReference type="Proteomes" id="UP000324222"/>
    </source>
</evidence>
<protein>
    <submittedName>
        <fullName evidence="2">Uncharacterized protein</fullName>
    </submittedName>
</protein>
<feature type="region of interest" description="Disordered" evidence="1">
    <location>
        <begin position="1"/>
        <end position="26"/>
    </location>
</feature>
<proteinExistence type="predicted"/>
<gene>
    <name evidence="2" type="ORF">E2C01_089506</name>
</gene>
<evidence type="ECO:0000313" key="2">
    <source>
        <dbReference type="EMBL" id="MPC94342.1"/>
    </source>
</evidence>
<reference evidence="2 3" key="1">
    <citation type="submission" date="2019-05" db="EMBL/GenBank/DDBJ databases">
        <title>Another draft genome of Portunus trituberculatus and its Hox gene families provides insights of decapod evolution.</title>
        <authorList>
            <person name="Jeong J.-H."/>
            <person name="Song I."/>
            <person name="Kim S."/>
            <person name="Choi T."/>
            <person name="Kim D."/>
            <person name="Ryu S."/>
            <person name="Kim W."/>
        </authorList>
    </citation>
    <scope>NUCLEOTIDE SEQUENCE [LARGE SCALE GENOMIC DNA]</scope>
    <source>
        <tissue evidence="2">Muscle</tissue>
    </source>
</reference>
<evidence type="ECO:0000256" key="1">
    <source>
        <dbReference type="SAM" id="MobiDB-lite"/>
    </source>
</evidence>
<sequence length="75" mass="8745">MIDVGTLPRPLEGRRADQKTNLVPRSAYMKTSKEEHRYVARQEMQWQASHVSDRRATRKSTAISWDSVLLMDFIP</sequence>
<dbReference type="AlphaFoldDB" id="A0A5B7JDQ8"/>
<dbReference type="EMBL" id="VSRR010098126">
    <property type="protein sequence ID" value="MPC94342.1"/>
    <property type="molecule type" value="Genomic_DNA"/>
</dbReference>